<proteinExistence type="predicted"/>
<accession>A0A939QDD1</accession>
<keyword evidence="4" id="KW-1185">Reference proteome</keyword>
<keyword evidence="2" id="KW-0812">Transmembrane</keyword>
<dbReference type="EMBL" id="JAGFBF010000004">
    <property type="protein sequence ID" value="MBO2989722.1"/>
    <property type="molecule type" value="Genomic_DNA"/>
</dbReference>
<reference evidence="3" key="1">
    <citation type="submission" date="2021-03" db="EMBL/GenBank/DDBJ databases">
        <title>Leucobacter chromiisoli sp. nov., isolated from chromium-containing soil of chemical plant.</title>
        <authorList>
            <person name="Xu Z."/>
        </authorList>
    </citation>
    <scope>NUCLEOTIDE SEQUENCE</scope>
    <source>
        <strain evidence="3">K 70/01</strain>
    </source>
</reference>
<dbReference type="AlphaFoldDB" id="A0A939QDD1"/>
<feature type="transmembrane region" description="Helical" evidence="2">
    <location>
        <begin position="12"/>
        <end position="31"/>
    </location>
</feature>
<gene>
    <name evidence="3" type="ORF">J4H85_06900</name>
</gene>
<feature type="transmembrane region" description="Helical" evidence="2">
    <location>
        <begin position="37"/>
        <end position="57"/>
    </location>
</feature>
<evidence type="ECO:0000256" key="2">
    <source>
        <dbReference type="SAM" id="Phobius"/>
    </source>
</evidence>
<protein>
    <recommendedName>
        <fullName evidence="5">Holin</fullName>
    </recommendedName>
</protein>
<feature type="compositionally biased region" description="Acidic residues" evidence="1">
    <location>
        <begin position="88"/>
        <end position="109"/>
    </location>
</feature>
<comment type="caution">
    <text evidence="3">The sequence shown here is derived from an EMBL/GenBank/DDBJ whole genome shotgun (WGS) entry which is preliminary data.</text>
</comment>
<organism evidence="3 4">
    <name type="scientific">Leucobacter tardus</name>
    <dbReference type="NCBI Taxonomy" id="501483"/>
    <lineage>
        <taxon>Bacteria</taxon>
        <taxon>Bacillati</taxon>
        <taxon>Actinomycetota</taxon>
        <taxon>Actinomycetes</taxon>
        <taxon>Micrococcales</taxon>
        <taxon>Microbacteriaceae</taxon>
        <taxon>Leucobacter</taxon>
    </lineage>
</organism>
<keyword evidence="2" id="KW-1133">Transmembrane helix</keyword>
<keyword evidence="2" id="KW-0472">Membrane</keyword>
<sequence length="128" mass="13445">MPNTDKGRAARKYAYAVGLATGPVLIFYGLISAEEFAIWAGFGATVLGVANSAPALANLTPKTRTPQDGPDAELLPESALLDATAVDDLPDNEDGPDDTEYYGEFEEVEGPTTGAESAFLTAPDHGRR</sequence>
<dbReference type="RefSeq" id="WP_208238143.1">
    <property type="nucleotide sequence ID" value="NZ_BAAAQU010000001.1"/>
</dbReference>
<evidence type="ECO:0008006" key="5">
    <source>
        <dbReference type="Google" id="ProtNLM"/>
    </source>
</evidence>
<evidence type="ECO:0000256" key="1">
    <source>
        <dbReference type="SAM" id="MobiDB-lite"/>
    </source>
</evidence>
<dbReference type="Proteomes" id="UP000668403">
    <property type="component" value="Unassembled WGS sequence"/>
</dbReference>
<evidence type="ECO:0000313" key="3">
    <source>
        <dbReference type="EMBL" id="MBO2989722.1"/>
    </source>
</evidence>
<feature type="region of interest" description="Disordered" evidence="1">
    <location>
        <begin position="84"/>
        <end position="128"/>
    </location>
</feature>
<evidence type="ECO:0000313" key="4">
    <source>
        <dbReference type="Proteomes" id="UP000668403"/>
    </source>
</evidence>
<name>A0A939QDD1_9MICO</name>